<dbReference type="InterPro" id="IPR018244">
    <property type="entry name" value="Allrgn_V5/Tpx1_CS"/>
</dbReference>
<dbReference type="PROSITE" id="PS01009">
    <property type="entry name" value="CRISP_1"/>
    <property type="match status" value="1"/>
</dbReference>
<dbReference type="Gene3D" id="3.40.33.10">
    <property type="entry name" value="CAP"/>
    <property type="match status" value="1"/>
</dbReference>
<reference evidence="3" key="1">
    <citation type="submission" date="2016-04" db="EMBL/GenBank/DDBJ databases">
        <authorList>
            <person name="Nguyen H.D."/>
            <person name="Samba Siva P."/>
            <person name="Cullis J."/>
            <person name="Levesque C.A."/>
            <person name="Hambleton S."/>
        </authorList>
    </citation>
    <scope>NUCLEOTIDE SEQUENCE</scope>
    <source>
        <strain evidence="3">DAOMC 236416</strain>
    </source>
</reference>
<dbReference type="AlphaFoldDB" id="A0A177TTI3"/>
<feature type="compositionally biased region" description="Gly residues" evidence="1">
    <location>
        <begin position="317"/>
        <end position="329"/>
    </location>
</feature>
<organism evidence="3 4">
    <name type="scientific">Tilletia indica</name>
    <dbReference type="NCBI Taxonomy" id="43049"/>
    <lineage>
        <taxon>Eukaryota</taxon>
        <taxon>Fungi</taxon>
        <taxon>Dikarya</taxon>
        <taxon>Basidiomycota</taxon>
        <taxon>Ustilaginomycotina</taxon>
        <taxon>Exobasidiomycetes</taxon>
        <taxon>Tilletiales</taxon>
        <taxon>Tilletiaceae</taxon>
        <taxon>Tilletia</taxon>
    </lineage>
</organism>
<protein>
    <submittedName>
        <fullName evidence="3">Uncharacterized protein</fullName>
    </submittedName>
</protein>
<evidence type="ECO:0000256" key="1">
    <source>
        <dbReference type="SAM" id="MobiDB-lite"/>
    </source>
</evidence>
<dbReference type="InterPro" id="IPR035940">
    <property type="entry name" value="CAP_sf"/>
</dbReference>
<comment type="caution">
    <text evidence="3">The sequence shown here is derived from an EMBL/GenBank/DDBJ whole genome shotgun (WGS) entry which is preliminary data.</text>
</comment>
<dbReference type="SUPFAM" id="SSF55797">
    <property type="entry name" value="PR-1-like"/>
    <property type="match status" value="1"/>
</dbReference>
<sequence>MTRAFAFAPFHAIFPFLLLFVLFRCNEVLAVSSASKVSRQQQHQDLVARSGTAQQALSAHNAARAKHGASPLVWDSKLASYAASKASQCHFEHTGGPYGENLAAGTSMTYSSAVKMWMAESSAYHPGDGFSTSSGHFTQVVWKGSKRLGCALITTCSSSQLGFGRRSLDGSKVNTTTAHKGATGIILRDEEESIDEEDVPEGADRRMIVVRKKKGKHAHAHHHKSNHKKHSHKKHSHKKHSHKKHSHKNHGKHTGTHQHPQQHAQKGHTAKQHHRKHTALNIWPGFGGYFYPPSHPTPPSGNNGGEYGGSEPYPGEGSTGGSSGGSTGGGYGGSGGSGGGYGGSGGGGGGGMGYVMCEYDPPGNIMGEFDTNVEL</sequence>
<proteinExistence type="predicted"/>
<evidence type="ECO:0000256" key="2">
    <source>
        <dbReference type="SAM" id="SignalP"/>
    </source>
</evidence>
<keyword evidence="4" id="KW-1185">Reference proteome</keyword>
<dbReference type="GO" id="GO:0005576">
    <property type="term" value="C:extracellular region"/>
    <property type="evidence" value="ECO:0007669"/>
    <property type="project" value="InterPro"/>
</dbReference>
<dbReference type="Pfam" id="PF00188">
    <property type="entry name" value="CAP"/>
    <property type="match status" value="1"/>
</dbReference>
<dbReference type="PRINTS" id="PR00837">
    <property type="entry name" value="V5TPXLIKE"/>
</dbReference>
<evidence type="ECO:0000313" key="3">
    <source>
        <dbReference type="EMBL" id="KAE8244503.1"/>
    </source>
</evidence>
<dbReference type="PANTHER" id="PTHR10334">
    <property type="entry name" value="CYSTEINE-RICH SECRETORY PROTEIN-RELATED"/>
    <property type="match status" value="1"/>
</dbReference>
<accession>A0A177TTI3</accession>
<keyword evidence="2" id="KW-0732">Signal</keyword>
<feature type="chain" id="PRO_5043881746" evidence="2">
    <location>
        <begin position="31"/>
        <end position="375"/>
    </location>
</feature>
<feature type="region of interest" description="Disordered" evidence="1">
    <location>
        <begin position="294"/>
        <end position="329"/>
    </location>
</feature>
<feature type="region of interest" description="Disordered" evidence="1">
    <location>
        <begin position="213"/>
        <end position="275"/>
    </location>
</feature>
<gene>
    <name evidence="3" type="ORF">A4X13_0g6546</name>
</gene>
<dbReference type="SMART" id="SM00198">
    <property type="entry name" value="SCP"/>
    <property type="match status" value="1"/>
</dbReference>
<feature type="compositionally biased region" description="Basic residues" evidence="1">
    <location>
        <begin position="265"/>
        <end position="275"/>
    </location>
</feature>
<dbReference type="InterPro" id="IPR014044">
    <property type="entry name" value="CAP_dom"/>
</dbReference>
<dbReference type="EMBL" id="LWDF02000640">
    <property type="protein sequence ID" value="KAE8244503.1"/>
    <property type="molecule type" value="Genomic_DNA"/>
</dbReference>
<dbReference type="Proteomes" id="UP000077521">
    <property type="component" value="Unassembled WGS sequence"/>
</dbReference>
<dbReference type="InterPro" id="IPR001283">
    <property type="entry name" value="CRISP-related"/>
</dbReference>
<feature type="signal peptide" evidence="2">
    <location>
        <begin position="1"/>
        <end position="30"/>
    </location>
</feature>
<reference evidence="3" key="2">
    <citation type="journal article" date="2019" name="IMA Fungus">
        <title>Genome sequencing and comparison of five Tilletia species to identify candidate genes for the detection of regulated species infecting wheat.</title>
        <authorList>
            <person name="Nguyen H.D.T."/>
            <person name="Sultana T."/>
            <person name="Kesanakurti P."/>
            <person name="Hambleton S."/>
        </authorList>
    </citation>
    <scope>NUCLEOTIDE SEQUENCE</scope>
    <source>
        <strain evidence="3">DAOMC 236416</strain>
    </source>
</reference>
<feature type="compositionally biased region" description="Basic residues" evidence="1">
    <location>
        <begin position="213"/>
        <end position="256"/>
    </location>
</feature>
<evidence type="ECO:0000313" key="4">
    <source>
        <dbReference type="Proteomes" id="UP000077521"/>
    </source>
</evidence>
<name>A0A177TTI3_9BASI</name>